<dbReference type="Proteomes" id="UP000315783">
    <property type="component" value="Unassembled WGS sequence"/>
</dbReference>
<dbReference type="EMBL" id="SPUK01000011">
    <property type="protein sequence ID" value="TQV93880.1"/>
    <property type="molecule type" value="Genomic_DNA"/>
</dbReference>
<gene>
    <name evidence="1" type="ORF">IF1G_07612</name>
</gene>
<protein>
    <submittedName>
        <fullName evidence="1">Uncharacterized protein</fullName>
    </submittedName>
</protein>
<comment type="caution">
    <text evidence="1">The sequence shown here is derived from an EMBL/GenBank/DDBJ whole genome shotgun (WGS) entry which is preliminary data.</text>
</comment>
<sequence>MSSFEMICYASPKGNDLTEQPELVILAGFPSATSQGRLENWVPVFHESLPAASTKLWLLAPPATHLNTISALRCRSVLLVPHTHCLRSWVLYRVPASRGCRPDSALYI</sequence>
<evidence type="ECO:0000313" key="1">
    <source>
        <dbReference type="EMBL" id="TQV93880.1"/>
    </source>
</evidence>
<dbReference type="AlphaFoldDB" id="A0A545UWP1"/>
<accession>A0A545UWP1</accession>
<name>A0A545UWP1_9HYPO</name>
<organism evidence="1 2">
    <name type="scientific">Cordyceps javanica</name>
    <dbReference type="NCBI Taxonomy" id="43265"/>
    <lineage>
        <taxon>Eukaryota</taxon>
        <taxon>Fungi</taxon>
        <taxon>Dikarya</taxon>
        <taxon>Ascomycota</taxon>
        <taxon>Pezizomycotina</taxon>
        <taxon>Sordariomycetes</taxon>
        <taxon>Hypocreomycetidae</taxon>
        <taxon>Hypocreales</taxon>
        <taxon>Cordycipitaceae</taxon>
        <taxon>Cordyceps</taxon>
    </lineage>
</organism>
<proteinExistence type="predicted"/>
<evidence type="ECO:0000313" key="2">
    <source>
        <dbReference type="Proteomes" id="UP000315783"/>
    </source>
</evidence>
<reference evidence="1 2" key="1">
    <citation type="journal article" date="2019" name="Appl. Microbiol. Biotechnol.">
        <title>Genome sequence of Isaria javanica and comparative genome analysis insights into family S53 peptidase evolution in fungal entomopathogens.</title>
        <authorList>
            <person name="Lin R."/>
            <person name="Zhang X."/>
            <person name="Xin B."/>
            <person name="Zou M."/>
            <person name="Gao Y."/>
            <person name="Qin F."/>
            <person name="Hu Q."/>
            <person name="Xie B."/>
            <person name="Cheng X."/>
        </authorList>
    </citation>
    <scope>NUCLEOTIDE SEQUENCE [LARGE SCALE GENOMIC DNA]</scope>
    <source>
        <strain evidence="1 2">IJ1G</strain>
    </source>
</reference>
<keyword evidence="2" id="KW-1185">Reference proteome</keyword>